<dbReference type="AlphaFoldDB" id="A0A1I3H869"/>
<organism evidence="1 2">
    <name type="scientific">Streptosporangium canum</name>
    <dbReference type="NCBI Taxonomy" id="324952"/>
    <lineage>
        <taxon>Bacteria</taxon>
        <taxon>Bacillati</taxon>
        <taxon>Actinomycetota</taxon>
        <taxon>Actinomycetes</taxon>
        <taxon>Streptosporangiales</taxon>
        <taxon>Streptosporangiaceae</taxon>
        <taxon>Streptosporangium</taxon>
    </lineage>
</organism>
<evidence type="ECO:0000313" key="2">
    <source>
        <dbReference type="Proteomes" id="UP000199111"/>
    </source>
</evidence>
<dbReference type="EMBL" id="FOQY01000002">
    <property type="protein sequence ID" value="SFI31948.1"/>
    <property type="molecule type" value="Genomic_DNA"/>
</dbReference>
<protein>
    <submittedName>
        <fullName evidence="1">Uncharacterized protein</fullName>
    </submittedName>
</protein>
<name>A0A1I3H869_9ACTN</name>
<accession>A0A1I3H869</accession>
<sequence length="66" mass="7053">MVISDMSAVVAHACGFLSDDQVRAYTAFEEPPSLPDLEKSFFLDALDLFALLAQSPGTANHPLCPA</sequence>
<dbReference type="Proteomes" id="UP000199111">
    <property type="component" value="Unassembled WGS sequence"/>
</dbReference>
<reference evidence="2" key="1">
    <citation type="submission" date="2016-10" db="EMBL/GenBank/DDBJ databases">
        <authorList>
            <person name="Varghese N."/>
            <person name="Submissions S."/>
        </authorList>
    </citation>
    <scope>NUCLEOTIDE SEQUENCE [LARGE SCALE GENOMIC DNA]</scope>
    <source>
        <strain evidence="2">CGMCC 4.2126</strain>
    </source>
</reference>
<keyword evidence="2" id="KW-1185">Reference proteome</keyword>
<proteinExistence type="predicted"/>
<evidence type="ECO:0000313" key="1">
    <source>
        <dbReference type="EMBL" id="SFI31948.1"/>
    </source>
</evidence>
<gene>
    <name evidence="1" type="ORF">SAMN05216275_102398</name>
</gene>